<comment type="caution">
    <text evidence="3">The sequence shown here is derived from an EMBL/GenBank/DDBJ whole genome shotgun (WGS) entry which is preliminary data.</text>
</comment>
<dbReference type="GO" id="GO:0070086">
    <property type="term" value="P:ubiquitin-dependent endocytosis"/>
    <property type="evidence" value="ECO:0007669"/>
    <property type="project" value="TreeGrafter"/>
</dbReference>
<proteinExistence type="predicted"/>
<feature type="domain" description="Arrestin-like N-terminal" evidence="1">
    <location>
        <begin position="27"/>
        <end position="137"/>
    </location>
</feature>
<feature type="domain" description="Arrestin C-terminal-like" evidence="2">
    <location>
        <begin position="158"/>
        <end position="291"/>
    </location>
</feature>
<dbReference type="GO" id="GO:0030674">
    <property type="term" value="F:protein-macromolecule adaptor activity"/>
    <property type="evidence" value="ECO:0007669"/>
    <property type="project" value="TreeGrafter"/>
</dbReference>
<evidence type="ECO:0008006" key="5">
    <source>
        <dbReference type="Google" id="ProtNLM"/>
    </source>
</evidence>
<dbReference type="Pfam" id="PF00339">
    <property type="entry name" value="Arrestin_N"/>
    <property type="match status" value="1"/>
</dbReference>
<dbReference type="GO" id="GO:0005886">
    <property type="term" value="C:plasma membrane"/>
    <property type="evidence" value="ECO:0007669"/>
    <property type="project" value="TreeGrafter"/>
</dbReference>
<protein>
    <recommendedName>
        <fullName evidence="5">Arrestin-like N-terminal domain-containing protein</fullName>
    </recommendedName>
</protein>
<dbReference type="Pfam" id="PF02752">
    <property type="entry name" value="Arrestin_C"/>
    <property type="match status" value="1"/>
</dbReference>
<dbReference type="InterPro" id="IPR011022">
    <property type="entry name" value="Arrestin_C-like"/>
</dbReference>
<name>A0A1Y1X3K5_9FUNG</name>
<gene>
    <name evidence="3" type="ORF">K493DRAFT_320916</name>
</gene>
<evidence type="ECO:0000259" key="1">
    <source>
        <dbReference type="Pfam" id="PF00339"/>
    </source>
</evidence>
<dbReference type="InParanoid" id="A0A1Y1X3K5"/>
<dbReference type="AlphaFoldDB" id="A0A1Y1X3K5"/>
<dbReference type="InterPro" id="IPR011021">
    <property type="entry name" value="Arrestin-like_N"/>
</dbReference>
<dbReference type="OrthoDB" id="9984275at2759"/>
<dbReference type="Proteomes" id="UP000193498">
    <property type="component" value="Unassembled WGS sequence"/>
</dbReference>
<dbReference type="GO" id="GO:0005829">
    <property type="term" value="C:cytosol"/>
    <property type="evidence" value="ECO:0007669"/>
    <property type="project" value="TreeGrafter"/>
</dbReference>
<dbReference type="InterPro" id="IPR050357">
    <property type="entry name" value="Arrestin_domain-protein"/>
</dbReference>
<dbReference type="InterPro" id="IPR014752">
    <property type="entry name" value="Arrestin-like_C"/>
</dbReference>
<sequence length="324" mass="35927">MATLEIQLPCEEVTVNGSCSESNGGLLEGSILLTLTKPTKVNSITLRFLGLLDMFVESEGWINNTIVQQDWSMFEAGEKTQTLAPGCYRYPFSVQLPGNTPESVECQTGIISYGFVATVERPLFSFNLVTKKRIFVRRNLIGGKMDLIDPVISAGALRGKLEYFFSLPSGCFLPGQDIPVTFQLKPNPALSLESLNIAFIEVKKFSLPSKNFERQTSTEISSIKLTSPVSKLGEFSHFMTLRTDARSLSSDCQTSPIDISHMLQCQIALINRETQKRENLSIQWPVVIISNALKDPFEPLPVYISAPPYTHMDSPPCYEASVVV</sequence>
<reference evidence="3 4" key="1">
    <citation type="submission" date="2016-07" db="EMBL/GenBank/DDBJ databases">
        <title>Pervasive Adenine N6-methylation of Active Genes in Fungi.</title>
        <authorList>
            <consortium name="DOE Joint Genome Institute"/>
            <person name="Mondo S.J."/>
            <person name="Dannebaum R.O."/>
            <person name="Kuo R.C."/>
            <person name="Labutti K."/>
            <person name="Haridas S."/>
            <person name="Kuo A."/>
            <person name="Salamov A."/>
            <person name="Ahrendt S.R."/>
            <person name="Lipzen A."/>
            <person name="Sullivan W."/>
            <person name="Andreopoulos W.B."/>
            <person name="Clum A."/>
            <person name="Lindquist E."/>
            <person name="Daum C."/>
            <person name="Ramamoorthy G.K."/>
            <person name="Gryganskyi A."/>
            <person name="Culley D."/>
            <person name="Magnuson J.K."/>
            <person name="James T.Y."/>
            <person name="O'Malley M.A."/>
            <person name="Stajich J.E."/>
            <person name="Spatafora J.W."/>
            <person name="Visel A."/>
            <person name="Grigoriev I.V."/>
        </authorList>
    </citation>
    <scope>NUCLEOTIDE SEQUENCE [LARGE SCALE GENOMIC DNA]</scope>
    <source>
        <strain evidence="3 4">CBS 931.73</strain>
    </source>
</reference>
<evidence type="ECO:0000313" key="3">
    <source>
        <dbReference type="EMBL" id="ORX80282.1"/>
    </source>
</evidence>
<evidence type="ECO:0000259" key="2">
    <source>
        <dbReference type="Pfam" id="PF02752"/>
    </source>
</evidence>
<accession>A0A1Y1X3K5</accession>
<dbReference type="PANTHER" id="PTHR11188:SF17">
    <property type="entry name" value="FI21816P1"/>
    <property type="match status" value="1"/>
</dbReference>
<evidence type="ECO:0000313" key="4">
    <source>
        <dbReference type="Proteomes" id="UP000193498"/>
    </source>
</evidence>
<dbReference type="InterPro" id="IPR014756">
    <property type="entry name" value="Ig_E-set"/>
</dbReference>
<dbReference type="EMBL" id="MCFE01000746">
    <property type="protein sequence ID" value="ORX80282.1"/>
    <property type="molecule type" value="Genomic_DNA"/>
</dbReference>
<dbReference type="PANTHER" id="PTHR11188">
    <property type="entry name" value="ARRESTIN DOMAIN CONTAINING PROTEIN"/>
    <property type="match status" value="1"/>
</dbReference>
<dbReference type="Gene3D" id="2.60.40.640">
    <property type="match status" value="2"/>
</dbReference>
<dbReference type="GO" id="GO:0031625">
    <property type="term" value="F:ubiquitin protein ligase binding"/>
    <property type="evidence" value="ECO:0007669"/>
    <property type="project" value="TreeGrafter"/>
</dbReference>
<keyword evidence="4" id="KW-1185">Reference proteome</keyword>
<dbReference type="STRING" id="1314790.A0A1Y1X3K5"/>
<organism evidence="3 4">
    <name type="scientific">Basidiobolus meristosporus CBS 931.73</name>
    <dbReference type="NCBI Taxonomy" id="1314790"/>
    <lineage>
        <taxon>Eukaryota</taxon>
        <taxon>Fungi</taxon>
        <taxon>Fungi incertae sedis</taxon>
        <taxon>Zoopagomycota</taxon>
        <taxon>Entomophthoromycotina</taxon>
        <taxon>Basidiobolomycetes</taxon>
        <taxon>Basidiobolales</taxon>
        <taxon>Basidiobolaceae</taxon>
        <taxon>Basidiobolus</taxon>
    </lineage>
</organism>
<dbReference type="SUPFAM" id="SSF81296">
    <property type="entry name" value="E set domains"/>
    <property type="match status" value="1"/>
</dbReference>